<proteinExistence type="predicted"/>
<sequence length="190" mass="22018">MKLSDYARKVGISYKTAHRWWKLGQLKGYQLPTGTIIIDEEKPTSVEDRVCIYTRVSSVEAKENLERQADRLTEYAIVKGYKIHKIYKEIGSGLNDNRKMLIKALSDDDYNILLVEHRDRLARFGINYMRILLSKSGKKLEVVNEANNGKDELMEDLVSIITSFCARLYGLRRSKRKTEKIIAELSEKDE</sequence>
<organism evidence="2 3">
    <name type="scientific">Hassallia byssoidea VB512170</name>
    <dbReference type="NCBI Taxonomy" id="1304833"/>
    <lineage>
        <taxon>Bacteria</taxon>
        <taxon>Bacillati</taxon>
        <taxon>Cyanobacteriota</taxon>
        <taxon>Cyanophyceae</taxon>
        <taxon>Nostocales</taxon>
        <taxon>Tolypothrichaceae</taxon>
        <taxon>Hassallia</taxon>
    </lineage>
</organism>
<dbReference type="InterPro" id="IPR006119">
    <property type="entry name" value="Resolv_N"/>
</dbReference>
<dbReference type="InterPro" id="IPR051491">
    <property type="entry name" value="Recombinase/Transposase-rel"/>
</dbReference>
<dbReference type="EMBL" id="JTCM02000004">
    <property type="protein sequence ID" value="NEU71688.1"/>
    <property type="molecule type" value="Genomic_DNA"/>
</dbReference>
<protein>
    <submittedName>
        <fullName evidence="2">IS607 family transposase</fullName>
    </submittedName>
</protein>
<dbReference type="Gene3D" id="1.10.287.2170">
    <property type="match status" value="1"/>
</dbReference>
<keyword evidence="3" id="KW-1185">Reference proteome</keyword>
<name>A0A846H3U4_9CYAN</name>
<dbReference type="PROSITE" id="PS51736">
    <property type="entry name" value="RECOMBINASES_3"/>
    <property type="match status" value="1"/>
</dbReference>
<accession>A0A846H3U4</accession>
<evidence type="ECO:0000313" key="2">
    <source>
        <dbReference type="EMBL" id="NEU71688.1"/>
    </source>
</evidence>
<dbReference type="Pfam" id="PF00239">
    <property type="entry name" value="Resolvase"/>
    <property type="match status" value="1"/>
</dbReference>
<dbReference type="Proteomes" id="UP000031549">
    <property type="component" value="Unassembled WGS sequence"/>
</dbReference>
<dbReference type="GO" id="GO:0003677">
    <property type="term" value="F:DNA binding"/>
    <property type="evidence" value="ECO:0007669"/>
    <property type="project" value="InterPro"/>
</dbReference>
<dbReference type="AlphaFoldDB" id="A0A846H3U4"/>
<dbReference type="SUPFAM" id="SSF53041">
    <property type="entry name" value="Resolvase-like"/>
    <property type="match status" value="1"/>
</dbReference>
<dbReference type="SMART" id="SM00857">
    <property type="entry name" value="Resolvase"/>
    <property type="match status" value="1"/>
</dbReference>
<dbReference type="PANTHER" id="PTHR36172">
    <property type="match status" value="1"/>
</dbReference>
<dbReference type="PANTHER" id="PTHR36172:SF1">
    <property type="entry name" value="RESOLVASE-RELATED"/>
    <property type="match status" value="1"/>
</dbReference>
<feature type="domain" description="Resolvase/invertase-type recombinase catalytic" evidence="1">
    <location>
        <begin position="49"/>
        <end position="188"/>
    </location>
</feature>
<evidence type="ECO:0000313" key="3">
    <source>
        <dbReference type="Proteomes" id="UP000031549"/>
    </source>
</evidence>
<dbReference type="GO" id="GO:0000150">
    <property type="term" value="F:DNA strand exchange activity"/>
    <property type="evidence" value="ECO:0007669"/>
    <property type="project" value="InterPro"/>
</dbReference>
<dbReference type="InterPro" id="IPR036162">
    <property type="entry name" value="Resolvase-like_N_sf"/>
</dbReference>
<dbReference type="InterPro" id="IPR048046">
    <property type="entry name" value="Transpos_IS607"/>
</dbReference>
<gene>
    <name evidence="2" type="ORF">PI95_003575</name>
</gene>
<evidence type="ECO:0000259" key="1">
    <source>
        <dbReference type="PROSITE" id="PS51736"/>
    </source>
</evidence>
<dbReference type="Gene3D" id="3.40.50.1390">
    <property type="entry name" value="Resolvase, N-terminal catalytic domain"/>
    <property type="match status" value="1"/>
</dbReference>
<dbReference type="RefSeq" id="WP_039752699.1">
    <property type="nucleotide sequence ID" value="NZ_JTCM02000004.1"/>
</dbReference>
<comment type="caution">
    <text evidence="2">The sequence shown here is derived from an EMBL/GenBank/DDBJ whole genome shotgun (WGS) entry which is preliminary data.</text>
</comment>
<reference evidence="2 3" key="1">
    <citation type="journal article" date="2015" name="Genome Announc.">
        <title>Draft Genome Sequence of Cyanobacterium Hassallia byssoidea Strain VB512170, Isolated from Monuments in India.</title>
        <authorList>
            <person name="Singh D."/>
            <person name="Chandrababunaidu M.M."/>
            <person name="Panda A."/>
            <person name="Sen D."/>
            <person name="Bhattacharyya S."/>
            <person name="Adhikary S.P."/>
            <person name="Tripathy S."/>
        </authorList>
    </citation>
    <scope>NUCLEOTIDE SEQUENCE [LARGE SCALE GENOMIC DNA]</scope>
    <source>
        <strain evidence="2 3">VB512170</strain>
    </source>
</reference>
<dbReference type="NCBIfam" id="NF033518">
    <property type="entry name" value="transpos_IS607"/>
    <property type="match status" value="1"/>
</dbReference>